<dbReference type="InterPro" id="IPR036179">
    <property type="entry name" value="Ig-like_dom_sf"/>
</dbReference>
<dbReference type="SUPFAM" id="SSF48726">
    <property type="entry name" value="Immunoglobulin"/>
    <property type="match status" value="1"/>
</dbReference>
<gene>
    <name evidence="1" type="ORF">EGR_02714</name>
</gene>
<reference evidence="1 2" key="1">
    <citation type="journal article" date="2013" name="Nat. Genet.">
        <title>The genome of the hydatid tapeworm Echinococcus granulosus.</title>
        <authorList>
            <person name="Zheng H."/>
            <person name="Zhang W."/>
            <person name="Zhang L."/>
            <person name="Zhang Z."/>
            <person name="Li J."/>
            <person name="Lu G."/>
            <person name="Zhu Y."/>
            <person name="Wang Y."/>
            <person name="Huang Y."/>
            <person name="Liu J."/>
            <person name="Kang H."/>
            <person name="Chen J."/>
            <person name="Wang L."/>
            <person name="Chen A."/>
            <person name="Yu S."/>
            <person name="Gao Z."/>
            <person name="Jin L."/>
            <person name="Gu W."/>
            <person name="Wang Z."/>
            <person name="Zhao L."/>
            <person name="Shi B."/>
            <person name="Wen H."/>
            <person name="Lin R."/>
            <person name="Jones M.K."/>
            <person name="Brejova B."/>
            <person name="Vinar T."/>
            <person name="Zhao G."/>
            <person name="McManus D.P."/>
            <person name="Chen Z."/>
            <person name="Zhou Y."/>
            <person name="Wang S."/>
        </authorList>
    </citation>
    <scope>NUCLEOTIDE SEQUENCE [LARGE SCALE GENOMIC DNA]</scope>
</reference>
<proteinExistence type="predicted"/>
<dbReference type="STRING" id="6210.W6UVY2"/>
<dbReference type="CTD" id="36338429"/>
<organism evidence="1 2">
    <name type="scientific">Echinococcus granulosus</name>
    <name type="common">Hydatid tapeworm</name>
    <dbReference type="NCBI Taxonomy" id="6210"/>
    <lineage>
        <taxon>Eukaryota</taxon>
        <taxon>Metazoa</taxon>
        <taxon>Spiralia</taxon>
        <taxon>Lophotrochozoa</taxon>
        <taxon>Platyhelminthes</taxon>
        <taxon>Cestoda</taxon>
        <taxon>Eucestoda</taxon>
        <taxon>Cyclophyllidea</taxon>
        <taxon>Taeniidae</taxon>
        <taxon>Echinococcus</taxon>
        <taxon>Echinococcus granulosus group</taxon>
    </lineage>
</organism>
<dbReference type="AlphaFoldDB" id="W6UVY2"/>
<dbReference type="KEGG" id="egl:EGR_02714"/>
<dbReference type="OrthoDB" id="6260567at2759"/>
<comment type="caution">
    <text evidence="1">The sequence shown here is derived from an EMBL/GenBank/DDBJ whole genome shotgun (WGS) entry which is preliminary data.</text>
</comment>
<dbReference type="Gene3D" id="2.60.40.10">
    <property type="entry name" value="Immunoglobulins"/>
    <property type="match status" value="1"/>
</dbReference>
<dbReference type="RefSeq" id="XP_024353778.1">
    <property type="nucleotide sequence ID" value="XM_024491963.1"/>
</dbReference>
<keyword evidence="2" id="KW-1185">Reference proteome</keyword>
<dbReference type="Proteomes" id="UP000019149">
    <property type="component" value="Unassembled WGS sequence"/>
</dbReference>
<dbReference type="EMBL" id="APAU02000012">
    <property type="protein sequence ID" value="EUB62582.1"/>
    <property type="molecule type" value="Genomic_DNA"/>
</dbReference>
<evidence type="ECO:0000313" key="2">
    <source>
        <dbReference type="Proteomes" id="UP000019149"/>
    </source>
</evidence>
<dbReference type="InterPro" id="IPR013783">
    <property type="entry name" value="Ig-like_fold"/>
</dbReference>
<accession>W6UVY2</accession>
<evidence type="ECO:0000313" key="1">
    <source>
        <dbReference type="EMBL" id="EUB62582.1"/>
    </source>
</evidence>
<sequence>MPGMDVDRLQTYQLEVRFADITDNGMYRCVLEIRLASKIVDEGDSLTWVCQAQGSAQPRVSWTRANGRPLNLPGSPQRIYVCHCLLE</sequence>
<protein>
    <submittedName>
        <fullName evidence="1">Neurotracting/lsamp/neurotrimin/obcam related cell adhesion molecule</fullName>
    </submittedName>
</protein>
<dbReference type="GeneID" id="36338429"/>
<name>W6UVY2_ECHGR</name>